<protein>
    <recommendedName>
        <fullName evidence="1">F-box domain-containing protein</fullName>
    </recommendedName>
</protein>
<dbReference type="InterPro" id="IPR036047">
    <property type="entry name" value="F-box-like_dom_sf"/>
</dbReference>
<dbReference type="PROSITE" id="PS50181">
    <property type="entry name" value="FBOX"/>
    <property type="match status" value="1"/>
</dbReference>
<dbReference type="SUPFAM" id="SSF117281">
    <property type="entry name" value="Kelch motif"/>
    <property type="match status" value="1"/>
</dbReference>
<accession>A0AAU9S540</accession>
<gene>
    <name evidence="2" type="ORF">TAV2_LOCUS14716</name>
</gene>
<dbReference type="PANTHER" id="PTHR24414">
    <property type="entry name" value="F-BOX/KELCH-REPEAT PROTEIN SKIP4"/>
    <property type="match status" value="1"/>
</dbReference>
<dbReference type="AlphaFoldDB" id="A0AAU9S540"/>
<name>A0AAU9S540_THLAR</name>
<feature type="domain" description="F-box" evidence="1">
    <location>
        <begin position="28"/>
        <end position="74"/>
    </location>
</feature>
<dbReference type="InterPro" id="IPR001810">
    <property type="entry name" value="F-box_dom"/>
</dbReference>
<proteinExistence type="predicted"/>
<reference evidence="2 3" key="1">
    <citation type="submission" date="2022-03" db="EMBL/GenBank/DDBJ databases">
        <authorList>
            <person name="Nunn A."/>
            <person name="Chopra R."/>
            <person name="Nunn A."/>
            <person name="Contreras Garrido A."/>
        </authorList>
    </citation>
    <scope>NUCLEOTIDE SEQUENCE [LARGE SCALE GENOMIC DNA]</scope>
</reference>
<dbReference type="InterPro" id="IPR015915">
    <property type="entry name" value="Kelch-typ_b-propeller"/>
</dbReference>
<dbReference type="EMBL" id="OU466860">
    <property type="protein sequence ID" value="CAH2060068.1"/>
    <property type="molecule type" value="Genomic_DNA"/>
</dbReference>
<dbReference type="Proteomes" id="UP000836841">
    <property type="component" value="Chromosome 4"/>
</dbReference>
<evidence type="ECO:0000313" key="3">
    <source>
        <dbReference type="Proteomes" id="UP000836841"/>
    </source>
</evidence>
<keyword evidence="3" id="KW-1185">Reference proteome</keyword>
<evidence type="ECO:0000313" key="2">
    <source>
        <dbReference type="EMBL" id="CAH2060068.1"/>
    </source>
</evidence>
<evidence type="ECO:0000259" key="1">
    <source>
        <dbReference type="PROSITE" id="PS50181"/>
    </source>
</evidence>
<dbReference type="Gene3D" id="2.120.10.80">
    <property type="entry name" value="Kelch-type beta propeller"/>
    <property type="match status" value="1"/>
</dbReference>
<dbReference type="SUPFAM" id="SSF81383">
    <property type="entry name" value="F-box domain"/>
    <property type="match status" value="1"/>
</dbReference>
<organism evidence="2 3">
    <name type="scientific">Thlaspi arvense</name>
    <name type="common">Field penny-cress</name>
    <dbReference type="NCBI Taxonomy" id="13288"/>
    <lineage>
        <taxon>Eukaryota</taxon>
        <taxon>Viridiplantae</taxon>
        <taxon>Streptophyta</taxon>
        <taxon>Embryophyta</taxon>
        <taxon>Tracheophyta</taxon>
        <taxon>Spermatophyta</taxon>
        <taxon>Magnoliopsida</taxon>
        <taxon>eudicotyledons</taxon>
        <taxon>Gunneridae</taxon>
        <taxon>Pentapetalae</taxon>
        <taxon>rosids</taxon>
        <taxon>malvids</taxon>
        <taxon>Brassicales</taxon>
        <taxon>Brassicaceae</taxon>
        <taxon>Thlaspideae</taxon>
        <taxon>Thlaspi</taxon>
    </lineage>
</organism>
<dbReference type="InterPro" id="IPR050354">
    <property type="entry name" value="F-box/kelch-repeat_ARATH"/>
</dbReference>
<dbReference type="Pfam" id="PF25210">
    <property type="entry name" value="Kelch_FKB95"/>
    <property type="match status" value="1"/>
</dbReference>
<dbReference type="CDD" id="cd22152">
    <property type="entry name" value="F-box_AtAFR-like"/>
    <property type="match status" value="1"/>
</dbReference>
<dbReference type="Pfam" id="PF00646">
    <property type="entry name" value="F-box"/>
    <property type="match status" value="1"/>
</dbReference>
<dbReference type="PANTHER" id="PTHR24414:SF184">
    <property type="entry name" value="GALACTOSE OXIDASE_KELCH REPEAT SUPERFAMILY PROTEIN"/>
    <property type="match status" value="1"/>
</dbReference>
<dbReference type="SMART" id="SM00256">
    <property type="entry name" value="FBOX"/>
    <property type="match status" value="1"/>
</dbReference>
<sequence>MVFLKLGFCASFSERYKLEKEQSTEPPPSVMTSLPDDVIIDILARIPRCDYPILSLVSKHFRSLVSWPEIYVRRSLLGCTEHCLYFVLCDRDNYDNRLYILRRKAKGNSRLVLIPSLPALPRGGSYVAVGSRIYVFGGVNKDRTTSAVTIDCRSHTAQPLPSIPMPMYNTVADIIDGRIYLIGNSDCGDDPKKVMVVFNTETQTSEEPATIKADIELRDTYYHGCVMMADKLYMRDDDNSFVYAPEENKWETDEMLNLMKWNNACVDDQVLYFFDCGENNLRRYDPKKRCWGVVNGEWFGRVVG</sequence>
<dbReference type="InterPro" id="IPR057499">
    <property type="entry name" value="Kelch_FKB95"/>
</dbReference>